<dbReference type="AlphaFoldDB" id="Q16C64"/>
<dbReference type="Proteomes" id="UP000007029">
    <property type="component" value="Chromosome"/>
</dbReference>
<dbReference type="HOGENOM" id="CLU_027634_2_2_5"/>
<dbReference type="KEGG" id="rde:RD1_0745"/>
<keyword evidence="1" id="KW-0808">Transferase</keyword>
<keyword evidence="2 4" id="KW-0418">Kinase</keyword>
<dbReference type="InterPro" id="IPR002173">
    <property type="entry name" value="Carboh/pur_kinase_PfkB_CS"/>
</dbReference>
<evidence type="ECO:0000256" key="1">
    <source>
        <dbReference type="ARBA" id="ARBA00022679"/>
    </source>
</evidence>
<dbReference type="OrthoDB" id="9795789at2"/>
<dbReference type="RefSeq" id="WP_011567051.1">
    <property type="nucleotide sequence ID" value="NC_008209.1"/>
</dbReference>
<dbReference type="InterPro" id="IPR011611">
    <property type="entry name" value="PfkB_dom"/>
</dbReference>
<gene>
    <name evidence="4" type="primary">yihV</name>
    <name evidence="4" type="ordered locus">RD1_0745</name>
</gene>
<dbReference type="EMBL" id="CP000362">
    <property type="protein sequence ID" value="ABG30429.1"/>
    <property type="molecule type" value="Genomic_DNA"/>
</dbReference>
<dbReference type="Gene3D" id="3.40.1190.20">
    <property type="match status" value="1"/>
</dbReference>
<feature type="domain" description="Carbohydrate kinase PfkB" evidence="3">
    <location>
        <begin position="1"/>
        <end position="278"/>
    </location>
</feature>
<protein>
    <submittedName>
        <fullName evidence="4">Sugar kinase yihV, putative</fullName>
    </submittedName>
</protein>
<reference evidence="4 5" key="1">
    <citation type="journal article" date="2007" name="J. Bacteriol.">
        <title>The complete genome sequence of Roseobacter denitrificans reveals a mixotrophic rather than photosynthetic metabolism.</title>
        <authorList>
            <person name="Swingley W.D."/>
            <person name="Sadekar S."/>
            <person name="Mastrian S.D."/>
            <person name="Matthies H.J."/>
            <person name="Hao J."/>
            <person name="Ramos H."/>
            <person name="Acharya C.R."/>
            <person name="Conrad A.L."/>
            <person name="Taylor H.L."/>
            <person name="Dejesa L.C."/>
            <person name="Shah M.K."/>
            <person name="O'huallachain M.E."/>
            <person name="Lince M.T."/>
            <person name="Blankenship R.E."/>
            <person name="Beatty J.T."/>
            <person name="Touchman J.W."/>
        </authorList>
    </citation>
    <scope>NUCLEOTIDE SEQUENCE [LARGE SCALE GENOMIC DNA]</scope>
    <source>
        <strain evidence="5">ATCC 33942 / OCh 114</strain>
    </source>
</reference>
<name>Q16C64_ROSDO</name>
<evidence type="ECO:0000256" key="2">
    <source>
        <dbReference type="ARBA" id="ARBA00022777"/>
    </source>
</evidence>
<keyword evidence="5" id="KW-1185">Reference proteome</keyword>
<evidence type="ECO:0000313" key="4">
    <source>
        <dbReference type="EMBL" id="ABG30429.1"/>
    </source>
</evidence>
<evidence type="ECO:0000313" key="5">
    <source>
        <dbReference type="Proteomes" id="UP000007029"/>
    </source>
</evidence>
<dbReference type="SUPFAM" id="SSF53613">
    <property type="entry name" value="Ribokinase-like"/>
    <property type="match status" value="1"/>
</dbReference>
<dbReference type="PANTHER" id="PTHR10584:SF157">
    <property type="entry name" value="SULFOFRUCTOSE KINASE"/>
    <property type="match status" value="1"/>
</dbReference>
<dbReference type="PANTHER" id="PTHR10584">
    <property type="entry name" value="SUGAR KINASE"/>
    <property type="match status" value="1"/>
</dbReference>
<dbReference type="STRING" id="375451.RD1_0745"/>
<organism evidence="4 5">
    <name type="scientific">Roseobacter denitrificans (strain ATCC 33942 / OCh 114)</name>
    <name type="common">Erythrobacter sp. (strain OCh 114)</name>
    <name type="synonym">Roseobacter denitrificans</name>
    <dbReference type="NCBI Taxonomy" id="375451"/>
    <lineage>
        <taxon>Bacteria</taxon>
        <taxon>Pseudomonadati</taxon>
        <taxon>Pseudomonadota</taxon>
        <taxon>Alphaproteobacteria</taxon>
        <taxon>Rhodobacterales</taxon>
        <taxon>Roseobacteraceae</taxon>
        <taxon>Roseobacter</taxon>
    </lineage>
</organism>
<dbReference type="Pfam" id="PF00294">
    <property type="entry name" value="PfkB"/>
    <property type="match status" value="1"/>
</dbReference>
<dbReference type="eggNOG" id="COG0524">
    <property type="taxonomic scope" value="Bacteria"/>
</dbReference>
<evidence type="ECO:0000259" key="3">
    <source>
        <dbReference type="Pfam" id="PF00294"/>
    </source>
</evidence>
<dbReference type="PROSITE" id="PS00584">
    <property type="entry name" value="PFKB_KINASES_2"/>
    <property type="match status" value="1"/>
</dbReference>
<dbReference type="GO" id="GO:0016301">
    <property type="term" value="F:kinase activity"/>
    <property type="evidence" value="ECO:0007669"/>
    <property type="project" value="UniProtKB-KW"/>
</dbReference>
<dbReference type="InterPro" id="IPR029056">
    <property type="entry name" value="Ribokinase-like"/>
</dbReference>
<sequence length="289" mass="29916">MPHILCAGLITVDFTFETDGFPVEGNKHQARMSRMMPGGGALLAASAIAKLGGRVDLKGCVGDDALGAHVRETLCARGIGTDHLQTIAGTGTARSAVIVSDAGERTIINHRAQALFPETPDIQFDHDAALVDTRWPGAAVRILRAARMAGKLGVIDAESPVRLCHEALPLASHIIFSEQGLSDYAGACDAAALSDVAHELGVWVAVTRGARPVLCHDGVTLTQVLPCKVDAVDTLGAGDVWHGAFTLALARGETAVAAAKFGNAAAAAKVTMPGGRMPDQTDVAAFLDC</sequence>
<accession>Q16C64</accession>
<dbReference type="GO" id="GO:0005829">
    <property type="term" value="C:cytosol"/>
    <property type="evidence" value="ECO:0007669"/>
    <property type="project" value="TreeGrafter"/>
</dbReference>
<proteinExistence type="predicted"/>